<sequence length="208" mass="22805">MRLIIALLAVLPLPAFAHPHMFVDSRLDLTLDADQNVTGLTLSWSYDEFSALLILEDMGLDPDGDAQLTEAELARLKGFDLIEWPEGFEGDLYFYRDGVQVPLDHPQPSAIAVTDGRITASHTRSLTPTPAEGLQILQYDPTYYVAYTLSGGVHLPTPCRATLIPADPDAATQALAEELKKVPEDQFSILEIGVHYAEDVRITCNAPS</sequence>
<keyword evidence="3" id="KW-1185">Reference proteome</keyword>
<keyword evidence="1" id="KW-0732">Signal</keyword>
<proteinExistence type="predicted"/>
<accession>A0A238XWP8</accession>
<name>A0A238XWP8_9RHOB</name>
<gene>
    <name evidence="2" type="ORF">SAMN06265370_11331</name>
</gene>
<reference evidence="2 3" key="1">
    <citation type="submission" date="2017-06" db="EMBL/GenBank/DDBJ databases">
        <authorList>
            <person name="Kim H.J."/>
            <person name="Triplett B.A."/>
        </authorList>
    </citation>
    <scope>NUCLEOTIDE SEQUENCE [LARGE SCALE GENOMIC DNA]</scope>
    <source>
        <strain evidence="2 3">DSM 29052</strain>
    </source>
</reference>
<dbReference type="EMBL" id="FZNN01000013">
    <property type="protein sequence ID" value="SNR62409.1"/>
    <property type="molecule type" value="Genomic_DNA"/>
</dbReference>
<organism evidence="2 3">
    <name type="scientific">Puniceibacterium sediminis</name>
    <dbReference type="NCBI Taxonomy" id="1608407"/>
    <lineage>
        <taxon>Bacteria</taxon>
        <taxon>Pseudomonadati</taxon>
        <taxon>Pseudomonadota</taxon>
        <taxon>Alphaproteobacteria</taxon>
        <taxon>Rhodobacterales</taxon>
        <taxon>Paracoccaceae</taxon>
        <taxon>Puniceibacterium</taxon>
    </lineage>
</organism>
<dbReference type="OrthoDB" id="1679673at2"/>
<feature type="chain" id="PRO_5012127562" evidence="1">
    <location>
        <begin position="18"/>
        <end position="208"/>
    </location>
</feature>
<dbReference type="Proteomes" id="UP000198417">
    <property type="component" value="Unassembled WGS sequence"/>
</dbReference>
<evidence type="ECO:0000313" key="3">
    <source>
        <dbReference type="Proteomes" id="UP000198417"/>
    </source>
</evidence>
<dbReference type="Pfam" id="PF06226">
    <property type="entry name" value="DUF1007"/>
    <property type="match status" value="1"/>
</dbReference>
<dbReference type="InterPro" id="IPR010412">
    <property type="entry name" value="DUF1007"/>
</dbReference>
<dbReference type="AlphaFoldDB" id="A0A238XWP8"/>
<feature type="signal peptide" evidence="1">
    <location>
        <begin position="1"/>
        <end position="17"/>
    </location>
</feature>
<evidence type="ECO:0000313" key="2">
    <source>
        <dbReference type="EMBL" id="SNR62409.1"/>
    </source>
</evidence>
<evidence type="ECO:0000256" key="1">
    <source>
        <dbReference type="SAM" id="SignalP"/>
    </source>
</evidence>
<protein>
    <submittedName>
        <fullName evidence="2">ABC-type uncharacterized transport system, substrate-binding protein</fullName>
    </submittedName>
</protein>